<dbReference type="GO" id="GO:0036297">
    <property type="term" value="P:interstrand cross-link repair"/>
    <property type="evidence" value="ECO:0007669"/>
    <property type="project" value="TreeGrafter"/>
</dbReference>
<evidence type="ECO:0000313" key="2">
    <source>
        <dbReference type="EMBL" id="KAH9329444.1"/>
    </source>
</evidence>
<dbReference type="Pfam" id="PF00271">
    <property type="entry name" value="Helicase_C"/>
    <property type="match status" value="1"/>
</dbReference>
<sequence>MPYPGPIFFCCIRLSDTSYPCPYPKVYGSNPTFIISSATIANPREHAMELANLREVEVVAEDGSPCGSKIFLLWNPPLIENRRVLASQKGKAQKAIKMQHPESLNKNAQRASPIMEASFIFAEMVQHGLRCIAFCKTRKLSELVLNYTCEILKETAPHLVNSICVYRAGYTAQDRRKIESDLFGGNLRGVAATNALELGIDVGNLDATLHLGFPGSVTSLWQQAGRAGRREKASLSIYVAFEGPLDQHFMKYPDKLFSRPIEHCQVDASNIQVVKQHLACAALEYPIHVKHDEEYFGSVLHDATFDLIKKGYLSRHPNGVPNDESWHYIGQEKHPSHAVSIRAIDPEKYTIINQSTNEVIEEIEESKAFFE</sequence>
<dbReference type="PANTHER" id="PTHR47957:SF3">
    <property type="entry name" value="ATP-DEPENDENT HELICASE HRQ1"/>
    <property type="match status" value="1"/>
</dbReference>
<evidence type="ECO:0000313" key="3">
    <source>
        <dbReference type="Proteomes" id="UP000824469"/>
    </source>
</evidence>
<dbReference type="Pfam" id="PF22982">
    <property type="entry name" value="WHD_HRQ1"/>
    <property type="match status" value="1"/>
</dbReference>
<keyword evidence="3" id="KW-1185">Reference proteome</keyword>
<dbReference type="FunFam" id="3.40.50.300:FF:001137">
    <property type="entry name" value="DEAD/DEAH box helicase"/>
    <property type="match status" value="1"/>
</dbReference>
<gene>
    <name evidence="2" type="ORF">KI387_001552</name>
</gene>
<dbReference type="CDD" id="cd18797">
    <property type="entry name" value="SF2_C_Hrq"/>
    <property type="match status" value="1"/>
</dbReference>
<dbReference type="PROSITE" id="PS51194">
    <property type="entry name" value="HELICASE_CTER"/>
    <property type="match status" value="1"/>
</dbReference>
<comment type="caution">
    <text evidence="2">The sequence shown here is derived from an EMBL/GenBank/DDBJ whole genome shotgun (WGS) entry which is preliminary data.</text>
</comment>
<protein>
    <recommendedName>
        <fullName evidence="1">Helicase C-terminal domain-containing protein</fullName>
    </recommendedName>
</protein>
<dbReference type="InterPro" id="IPR001650">
    <property type="entry name" value="Helicase_C-like"/>
</dbReference>
<proteinExistence type="predicted"/>
<dbReference type="InterPro" id="IPR055227">
    <property type="entry name" value="HRQ1_WHD"/>
</dbReference>
<dbReference type="GO" id="GO:0005634">
    <property type="term" value="C:nucleus"/>
    <property type="evidence" value="ECO:0007669"/>
    <property type="project" value="TreeGrafter"/>
</dbReference>
<dbReference type="SUPFAM" id="SSF52540">
    <property type="entry name" value="P-loop containing nucleoside triphosphate hydrolases"/>
    <property type="match status" value="1"/>
</dbReference>
<accession>A0AA38GUS6</accession>
<dbReference type="PANTHER" id="PTHR47957">
    <property type="entry name" value="ATP-DEPENDENT HELICASE HRQ1"/>
    <property type="match status" value="1"/>
</dbReference>
<organism evidence="2 3">
    <name type="scientific">Taxus chinensis</name>
    <name type="common">Chinese yew</name>
    <name type="synonym">Taxus wallichiana var. chinensis</name>
    <dbReference type="NCBI Taxonomy" id="29808"/>
    <lineage>
        <taxon>Eukaryota</taxon>
        <taxon>Viridiplantae</taxon>
        <taxon>Streptophyta</taxon>
        <taxon>Embryophyta</taxon>
        <taxon>Tracheophyta</taxon>
        <taxon>Spermatophyta</taxon>
        <taxon>Pinopsida</taxon>
        <taxon>Pinidae</taxon>
        <taxon>Conifers II</taxon>
        <taxon>Cupressales</taxon>
        <taxon>Taxaceae</taxon>
        <taxon>Taxus</taxon>
    </lineage>
</organism>
<dbReference type="EMBL" id="JAHRHJ020000001">
    <property type="protein sequence ID" value="KAH9329444.1"/>
    <property type="molecule type" value="Genomic_DNA"/>
</dbReference>
<reference evidence="2 3" key="1">
    <citation type="journal article" date="2021" name="Nat. Plants">
        <title>The Taxus genome provides insights into paclitaxel biosynthesis.</title>
        <authorList>
            <person name="Xiong X."/>
            <person name="Gou J."/>
            <person name="Liao Q."/>
            <person name="Li Y."/>
            <person name="Zhou Q."/>
            <person name="Bi G."/>
            <person name="Li C."/>
            <person name="Du R."/>
            <person name="Wang X."/>
            <person name="Sun T."/>
            <person name="Guo L."/>
            <person name="Liang H."/>
            <person name="Lu P."/>
            <person name="Wu Y."/>
            <person name="Zhang Z."/>
            <person name="Ro D.K."/>
            <person name="Shang Y."/>
            <person name="Huang S."/>
            <person name="Yan J."/>
        </authorList>
    </citation>
    <scope>NUCLEOTIDE SEQUENCE [LARGE SCALE GENOMIC DNA]</scope>
    <source>
        <strain evidence="2">Ta-2019</strain>
    </source>
</reference>
<evidence type="ECO:0000259" key="1">
    <source>
        <dbReference type="PROSITE" id="PS51194"/>
    </source>
</evidence>
<dbReference type="GO" id="GO:0043138">
    <property type="term" value="F:3'-5' DNA helicase activity"/>
    <property type="evidence" value="ECO:0007669"/>
    <property type="project" value="TreeGrafter"/>
</dbReference>
<name>A0AA38GUS6_TAXCH</name>
<dbReference type="SMART" id="SM00490">
    <property type="entry name" value="HELICc"/>
    <property type="match status" value="1"/>
</dbReference>
<dbReference type="Proteomes" id="UP000824469">
    <property type="component" value="Unassembled WGS sequence"/>
</dbReference>
<dbReference type="AlphaFoldDB" id="A0AA38GUS6"/>
<dbReference type="InterPro" id="IPR027417">
    <property type="entry name" value="P-loop_NTPase"/>
</dbReference>
<feature type="domain" description="Helicase C-terminal" evidence="1">
    <location>
        <begin position="123"/>
        <end position="282"/>
    </location>
</feature>
<dbReference type="GO" id="GO:0006289">
    <property type="term" value="P:nucleotide-excision repair"/>
    <property type="evidence" value="ECO:0007669"/>
    <property type="project" value="TreeGrafter"/>
</dbReference>
<feature type="non-terminal residue" evidence="2">
    <location>
        <position position="1"/>
    </location>
</feature>
<dbReference type="Gene3D" id="3.40.50.300">
    <property type="entry name" value="P-loop containing nucleotide triphosphate hydrolases"/>
    <property type="match status" value="1"/>
</dbReference>